<dbReference type="Pfam" id="PF02945">
    <property type="entry name" value="Endonuclease_7"/>
    <property type="match status" value="1"/>
</dbReference>
<organism evidence="2">
    <name type="scientific">uncultured Caudovirales phage</name>
    <dbReference type="NCBI Taxonomy" id="2100421"/>
    <lineage>
        <taxon>Viruses</taxon>
        <taxon>Duplodnaviria</taxon>
        <taxon>Heunggongvirae</taxon>
        <taxon>Uroviricota</taxon>
        <taxon>Caudoviricetes</taxon>
        <taxon>Peduoviridae</taxon>
        <taxon>Maltschvirus</taxon>
        <taxon>Maltschvirus maltsch</taxon>
    </lineage>
</organism>
<dbReference type="SUPFAM" id="SSF54060">
    <property type="entry name" value="His-Me finger endonucleases"/>
    <property type="match status" value="1"/>
</dbReference>
<protein>
    <submittedName>
        <fullName evidence="2">Recombination endonuclease VII</fullName>
    </submittedName>
</protein>
<dbReference type="Gene3D" id="3.40.1800.10">
    <property type="entry name" value="His-Me finger endonucleases"/>
    <property type="match status" value="1"/>
</dbReference>
<dbReference type="InterPro" id="IPR004211">
    <property type="entry name" value="Endonuclease_7"/>
</dbReference>
<accession>A0A6J5T2Q1</accession>
<keyword evidence="2" id="KW-0378">Hydrolase</keyword>
<name>A0A6J5T2Q1_9CAUD</name>
<evidence type="ECO:0000313" key="2">
    <source>
        <dbReference type="EMBL" id="CAB4220947.1"/>
    </source>
</evidence>
<sequence>MSYQELLMIKEDQDYKCAICGVHEENVTKALAVDHDHATGLVRGYLCNNCNRGIGLLKDDPKVLQNAIDYLERNYSQYGGSQGGDSTPDQEER</sequence>
<gene>
    <name evidence="1" type="ORF">UFOVP1033_112</name>
    <name evidence="2" type="ORF">UFOVP1631_112</name>
</gene>
<dbReference type="InterPro" id="IPR044925">
    <property type="entry name" value="His-Me_finger_sf"/>
</dbReference>
<proteinExistence type="predicted"/>
<evidence type="ECO:0000313" key="1">
    <source>
        <dbReference type="EMBL" id="CAB4179406.1"/>
    </source>
</evidence>
<reference evidence="2" key="1">
    <citation type="submission" date="2020-05" db="EMBL/GenBank/DDBJ databases">
        <authorList>
            <person name="Chiriac C."/>
            <person name="Salcher M."/>
            <person name="Ghai R."/>
            <person name="Kavagutti S V."/>
        </authorList>
    </citation>
    <scope>NUCLEOTIDE SEQUENCE</scope>
</reference>
<dbReference type="GO" id="GO:0004519">
    <property type="term" value="F:endonuclease activity"/>
    <property type="evidence" value="ECO:0007669"/>
    <property type="project" value="UniProtKB-KW"/>
</dbReference>
<keyword evidence="2" id="KW-0540">Nuclease</keyword>
<keyword evidence="2" id="KW-0255">Endonuclease</keyword>
<dbReference type="InterPro" id="IPR038563">
    <property type="entry name" value="Endonuclease_7_sf"/>
</dbReference>
<dbReference type="EMBL" id="LR797501">
    <property type="protein sequence ID" value="CAB4220947.1"/>
    <property type="molecule type" value="Genomic_DNA"/>
</dbReference>
<dbReference type="EMBL" id="LR796981">
    <property type="protein sequence ID" value="CAB4179406.1"/>
    <property type="molecule type" value="Genomic_DNA"/>
</dbReference>